<name>A0AAE5CCM6_9BACT</name>
<feature type="region of interest" description="Disordered" evidence="1">
    <location>
        <begin position="1"/>
        <end position="31"/>
    </location>
</feature>
<dbReference type="Proteomes" id="UP000702544">
    <property type="component" value="Unassembled WGS sequence"/>
</dbReference>
<accession>A0AAE5CCM6</accession>
<proteinExistence type="predicted"/>
<feature type="transmembrane region" description="Helical" evidence="2">
    <location>
        <begin position="41"/>
        <end position="67"/>
    </location>
</feature>
<comment type="caution">
    <text evidence="3">The sequence shown here is derived from an EMBL/GenBank/DDBJ whole genome shotgun (WGS) entry which is preliminary data.</text>
</comment>
<reference evidence="3 4" key="1">
    <citation type="submission" date="2020-01" db="EMBL/GenBank/DDBJ databases">
        <title>Genomes assembled from Gulf of Kutch pelagic sediment metagenomes.</title>
        <authorList>
            <person name="Chandrashekar M."/>
            <person name="Mahajan M.S."/>
            <person name="Dave K.J."/>
            <person name="Vatsa P."/>
            <person name="Nathani N.M."/>
        </authorList>
    </citation>
    <scope>NUCLEOTIDE SEQUENCE [LARGE SCALE GENOMIC DNA]</scope>
    <source>
        <strain evidence="3">KS3-K002</strain>
    </source>
</reference>
<dbReference type="EMBL" id="JAACAK010000114">
    <property type="protein sequence ID" value="NIR76173.1"/>
    <property type="molecule type" value="Genomic_DNA"/>
</dbReference>
<dbReference type="AlphaFoldDB" id="A0AAE5CCM6"/>
<feature type="region of interest" description="Disordered" evidence="1">
    <location>
        <begin position="98"/>
        <end position="131"/>
    </location>
</feature>
<sequence>MILSTILKPPEAPSEERPPAASPRHGPLEAYRRRSRRYDRALAIGVVVSVLAHVVFVLMSRALVAYLQPNYAVLPAGEPRRIRAEGTEVVEILPTETVEVEPERVPEPQPEPTAPAVEGEPEATPTLSTAERLRPRAGDLRLWLIPTILPSRLDMTPKERAEELRDRLYALIEARNDSLAAALAAEAERMDWTVGEEGNKWGVSPGQIHLGPITLPLPFYFGPTREDAVTAEEWAEIQRQAGQGNIDETFEERVRAIRERKAREEAQRDTSGGG</sequence>
<evidence type="ECO:0000313" key="4">
    <source>
        <dbReference type="Proteomes" id="UP000702544"/>
    </source>
</evidence>
<evidence type="ECO:0000313" key="3">
    <source>
        <dbReference type="EMBL" id="NIR76173.1"/>
    </source>
</evidence>
<keyword evidence="2" id="KW-0472">Membrane</keyword>
<keyword evidence="2" id="KW-1133">Transmembrane helix</keyword>
<evidence type="ECO:0000256" key="2">
    <source>
        <dbReference type="SAM" id="Phobius"/>
    </source>
</evidence>
<organism evidence="3 4">
    <name type="scientific">Candidatus Kutchimonas denitrificans</name>
    <dbReference type="NCBI Taxonomy" id="3056748"/>
    <lineage>
        <taxon>Bacteria</taxon>
        <taxon>Pseudomonadati</taxon>
        <taxon>Gemmatimonadota</taxon>
        <taxon>Gemmatimonadia</taxon>
        <taxon>Candidatus Palauibacterales</taxon>
        <taxon>Candidatus Palauibacteraceae</taxon>
        <taxon>Candidatus Kutchimonas</taxon>
    </lineage>
</organism>
<evidence type="ECO:0000256" key="1">
    <source>
        <dbReference type="SAM" id="MobiDB-lite"/>
    </source>
</evidence>
<protein>
    <submittedName>
        <fullName evidence="3">Uncharacterized protein</fullName>
    </submittedName>
</protein>
<gene>
    <name evidence="3" type="ORF">GWO12_13845</name>
</gene>
<keyword evidence="2" id="KW-0812">Transmembrane</keyword>